<dbReference type="Pfam" id="PF00933">
    <property type="entry name" value="Glyco_hydro_3"/>
    <property type="match status" value="1"/>
</dbReference>
<feature type="domain" description="Glycoside hydrolase family 3 N-terminal" evidence="4">
    <location>
        <begin position="27"/>
        <end position="338"/>
    </location>
</feature>
<evidence type="ECO:0000256" key="2">
    <source>
        <dbReference type="ARBA" id="ARBA00022801"/>
    </source>
</evidence>
<dbReference type="GO" id="GO:0004553">
    <property type="term" value="F:hydrolase activity, hydrolyzing O-glycosyl compounds"/>
    <property type="evidence" value="ECO:0007669"/>
    <property type="project" value="InterPro"/>
</dbReference>
<keyword evidence="2" id="KW-0378">Hydrolase</keyword>
<reference evidence="5 6" key="1">
    <citation type="submission" date="2024-03" db="EMBL/GenBank/DDBJ databases">
        <title>Complete genome sequence of the green alga Chloropicon roscoffensis RCC1871.</title>
        <authorList>
            <person name="Lemieux C."/>
            <person name="Pombert J.-F."/>
            <person name="Otis C."/>
            <person name="Turmel M."/>
        </authorList>
    </citation>
    <scope>NUCLEOTIDE SEQUENCE [LARGE SCALE GENOMIC DNA]</scope>
    <source>
        <strain evidence="5 6">RCC1871</strain>
    </source>
</reference>
<dbReference type="PANTHER" id="PTHR30480">
    <property type="entry name" value="BETA-HEXOSAMINIDASE-RELATED"/>
    <property type="match status" value="1"/>
</dbReference>
<comment type="similarity">
    <text evidence="1">Belongs to the glycosyl hydrolase 3 family.</text>
</comment>
<name>A0AAX4PA09_9CHLO</name>
<dbReference type="PANTHER" id="PTHR30480:SF16">
    <property type="entry name" value="GLYCOSIDE HYDROLASE FAMILY 3 DOMAIN PROTEIN"/>
    <property type="match status" value="1"/>
</dbReference>
<dbReference type="SUPFAM" id="SSF51445">
    <property type="entry name" value="(Trans)glycosidases"/>
    <property type="match status" value="1"/>
</dbReference>
<dbReference type="AlphaFoldDB" id="A0AAX4PA09"/>
<dbReference type="InterPro" id="IPR050226">
    <property type="entry name" value="NagZ_Beta-hexosaminidase"/>
</dbReference>
<protein>
    <submittedName>
        <fullName evidence="5">Beta-hexosaminidase</fullName>
    </submittedName>
</protein>
<dbReference type="EMBL" id="CP151506">
    <property type="protein sequence ID" value="WZN62728.1"/>
    <property type="molecule type" value="Genomic_DNA"/>
</dbReference>
<dbReference type="NCBIfam" id="NF003740">
    <property type="entry name" value="PRK05337.1"/>
    <property type="match status" value="1"/>
</dbReference>
<dbReference type="GO" id="GO:0009254">
    <property type="term" value="P:peptidoglycan turnover"/>
    <property type="evidence" value="ECO:0007669"/>
    <property type="project" value="TreeGrafter"/>
</dbReference>
<gene>
    <name evidence="5" type="ORF">HKI87_06g42700</name>
</gene>
<evidence type="ECO:0000256" key="3">
    <source>
        <dbReference type="ARBA" id="ARBA00023295"/>
    </source>
</evidence>
<proteinExistence type="inferred from homology"/>
<evidence type="ECO:0000313" key="5">
    <source>
        <dbReference type="EMBL" id="WZN62728.1"/>
    </source>
</evidence>
<dbReference type="InterPro" id="IPR017853">
    <property type="entry name" value="GH"/>
</dbReference>
<dbReference type="InterPro" id="IPR036962">
    <property type="entry name" value="Glyco_hydro_3_N_sf"/>
</dbReference>
<evidence type="ECO:0000313" key="6">
    <source>
        <dbReference type="Proteomes" id="UP001472866"/>
    </source>
</evidence>
<evidence type="ECO:0000259" key="4">
    <source>
        <dbReference type="Pfam" id="PF00933"/>
    </source>
</evidence>
<sequence>MDKMEDKDLRAACASLVVFGFDSAGRESNEHARRMIAKGCVCAILFGRNVESPEQVKSLCSDMKLEALAHGRKLLVMADQEGGRVARFGGEQSFTDIPSAREVASCSAGAGAVTSIAKVMAAELKAVGVDMDLAPVLDVDSNPNNPVIGDRAFSSNSARVAELGGAFITAMQEQGVATCAKHFPGHGDTIQDSHEVMPLIKHGRARLLETEIPPFRRAIENDVAAIMVGHLSVPELQNPAEVQLGLPASMSREIVDFLRKGLGFKGAVLVDDMEMGAVTTSGTVGDAVVRALNAGADLLPVCHSESLQNEAIDAIYRAVKAGEVSAERFEGAVKSVETLLSWASPPARDLTIVGSPGHLEIVKSILQR</sequence>
<evidence type="ECO:0000256" key="1">
    <source>
        <dbReference type="ARBA" id="ARBA00005336"/>
    </source>
</evidence>
<dbReference type="Proteomes" id="UP001472866">
    <property type="component" value="Chromosome 06"/>
</dbReference>
<organism evidence="5 6">
    <name type="scientific">Chloropicon roscoffensis</name>
    <dbReference type="NCBI Taxonomy" id="1461544"/>
    <lineage>
        <taxon>Eukaryota</taxon>
        <taxon>Viridiplantae</taxon>
        <taxon>Chlorophyta</taxon>
        <taxon>Chloropicophyceae</taxon>
        <taxon>Chloropicales</taxon>
        <taxon>Chloropicaceae</taxon>
        <taxon>Chloropicon</taxon>
    </lineage>
</organism>
<keyword evidence="3" id="KW-0326">Glycosidase</keyword>
<dbReference type="InterPro" id="IPR001764">
    <property type="entry name" value="Glyco_hydro_3_N"/>
</dbReference>
<keyword evidence="6" id="KW-1185">Reference proteome</keyword>
<dbReference type="Gene3D" id="3.20.20.300">
    <property type="entry name" value="Glycoside hydrolase, family 3, N-terminal domain"/>
    <property type="match status" value="1"/>
</dbReference>
<accession>A0AAX4PA09</accession>
<dbReference type="GO" id="GO:0005975">
    <property type="term" value="P:carbohydrate metabolic process"/>
    <property type="evidence" value="ECO:0007669"/>
    <property type="project" value="InterPro"/>
</dbReference>